<name>A0A6T7G1K6_9EUKA</name>
<evidence type="ECO:0000313" key="8">
    <source>
        <dbReference type="EMBL" id="CAD8606953.1"/>
    </source>
</evidence>
<dbReference type="EMBL" id="HBEY01021493">
    <property type="protein sequence ID" value="CAD8606952.1"/>
    <property type="molecule type" value="Transcribed_RNA"/>
</dbReference>
<accession>A0A6T7G1K6</accession>
<organism evidence="7">
    <name type="scientific">Coccolithus braarudii</name>
    <dbReference type="NCBI Taxonomy" id="221442"/>
    <lineage>
        <taxon>Eukaryota</taxon>
        <taxon>Haptista</taxon>
        <taxon>Haptophyta</taxon>
        <taxon>Prymnesiophyceae</taxon>
        <taxon>Coccolithales</taxon>
        <taxon>Coccolithaceae</taxon>
        <taxon>Coccolithus</taxon>
    </lineage>
</organism>
<keyword evidence="5 6" id="KW-0472">Membrane</keyword>
<dbReference type="InterPro" id="IPR001727">
    <property type="entry name" value="GDT1-like"/>
</dbReference>
<dbReference type="GO" id="GO:0032472">
    <property type="term" value="P:Golgi calcium ion transport"/>
    <property type="evidence" value="ECO:0007669"/>
    <property type="project" value="TreeGrafter"/>
</dbReference>
<comment type="caution">
    <text evidence="6">Lacks conserved residue(s) required for the propagation of feature annotation.</text>
</comment>
<dbReference type="GO" id="GO:0032468">
    <property type="term" value="P:Golgi calcium ion homeostasis"/>
    <property type="evidence" value="ECO:0007669"/>
    <property type="project" value="TreeGrafter"/>
</dbReference>
<dbReference type="PROSITE" id="PS01214">
    <property type="entry name" value="UPF0016"/>
    <property type="match status" value="1"/>
</dbReference>
<dbReference type="GO" id="GO:0015085">
    <property type="term" value="F:calcium ion transmembrane transporter activity"/>
    <property type="evidence" value="ECO:0007669"/>
    <property type="project" value="TreeGrafter"/>
</dbReference>
<evidence type="ECO:0000256" key="1">
    <source>
        <dbReference type="ARBA" id="ARBA00004141"/>
    </source>
</evidence>
<dbReference type="InterPro" id="IPR049555">
    <property type="entry name" value="GDT1-like_CS"/>
</dbReference>
<evidence type="ECO:0000313" key="7">
    <source>
        <dbReference type="EMBL" id="CAD8606952.1"/>
    </source>
</evidence>
<keyword evidence="3 6" id="KW-0812">Transmembrane</keyword>
<dbReference type="Pfam" id="PF01169">
    <property type="entry name" value="GDT1"/>
    <property type="match status" value="2"/>
</dbReference>
<feature type="transmembrane region" description="Helical" evidence="6">
    <location>
        <begin position="136"/>
        <end position="161"/>
    </location>
</feature>
<dbReference type="PANTHER" id="PTHR12608:SF6">
    <property type="entry name" value="PROTEIN PAM71, CHLOROPLASTIC"/>
    <property type="match status" value="1"/>
</dbReference>
<sequence>MSSAFAMLLLVAAPLLAWVHAHMPLLQQQSTRLRTPAQISAGADLREHVAVLGHTPVDTVQPFELDATSQLSRWTRLALPAAACVGATVLLSPSTAYASGIADSAFVQASSLIFVSEIGDKTFFIAALLAARASKLLTFAGCAGALALMTVISVIIGQVFHAVPPSITRGLPIDDYVAIASFVYFGVKALLDAKDLDDGSSGIDDEREAAEKTLEEAGTEKKSGWPLVVEACTLTIVAEIGDRSQIATIALAAAANPFGVAGGAIFGHCIATGMAVLGGSFISKYLSEKVIGIIGGVLFLIFAATTAYGLF</sequence>
<evidence type="ECO:0000256" key="6">
    <source>
        <dbReference type="RuleBase" id="RU365102"/>
    </source>
</evidence>
<keyword evidence="4 6" id="KW-1133">Transmembrane helix</keyword>
<dbReference type="EMBL" id="HBEY01021494">
    <property type="protein sequence ID" value="CAD8606953.1"/>
    <property type="molecule type" value="Transcribed_RNA"/>
</dbReference>
<dbReference type="GO" id="GO:0005384">
    <property type="term" value="F:manganese ion transmembrane transporter activity"/>
    <property type="evidence" value="ECO:0007669"/>
    <property type="project" value="TreeGrafter"/>
</dbReference>
<feature type="chain" id="PRO_5035952617" description="GDT1 family protein" evidence="6">
    <location>
        <begin position="22"/>
        <end position="311"/>
    </location>
</feature>
<comment type="subcellular location">
    <subcellularLocation>
        <location evidence="1 6">Membrane</location>
        <topology evidence="1 6">Multi-pass membrane protein</topology>
    </subcellularLocation>
</comment>
<comment type="similarity">
    <text evidence="2 6">Belongs to the GDT1 family.</text>
</comment>
<dbReference type="AlphaFoldDB" id="A0A6T7G1K6"/>
<keyword evidence="6" id="KW-0732">Signal</keyword>
<evidence type="ECO:0000256" key="2">
    <source>
        <dbReference type="ARBA" id="ARBA00009190"/>
    </source>
</evidence>
<dbReference type="PANTHER" id="PTHR12608">
    <property type="entry name" value="TRANSMEMBRANE PROTEIN HTP-1 RELATED"/>
    <property type="match status" value="1"/>
</dbReference>
<dbReference type="GO" id="GO:0016020">
    <property type="term" value="C:membrane"/>
    <property type="evidence" value="ECO:0007669"/>
    <property type="project" value="UniProtKB-SubCell"/>
</dbReference>
<evidence type="ECO:0000256" key="3">
    <source>
        <dbReference type="ARBA" id="ARBA00022692"/>
    </source>
</evidence>
<protein>
    <recommendedName>
        <fullName evidence="6">GDT1 family protein</fullName>
    </recommendedName>
</protein>
<feature type="transmembrane region" description="Helical" evidence="6">
    <location>
        <begin position="258"/>
        <end position="278"/>
    </location>
</feature>
<dbReference type="GO" id="GO:0005794">
    <property type="term" value="C:Golgi apparatus"/>
    <property type="evidence" value="ECO:0007669"/>
    <property type="project" value="TreeGrafter"/>
</dbReference>
<evidence type="ECO:0000256" key="4">
    <source>
        <dbReference type="ARBA" id="ARBA00022989"/>
    </source>
</evidence>
<reference evidence="7" key="1">
    <citation type="submission" date="2021-01" db="EMBL/GenBank/DDBJ databases">
        <authorList>
            <person name="Corre E."/>
            <person name="Pelletier E."/>
            <person name="Niang G."/>
            <person name="Scheremetjew M."/>
            <person name="Finn R."/>
            <person name="Kale V."/>
            <person name="Holt S."/>
            <person name="Cochrane G."/>
            <person name="Meng A."/>
            <person name="Brown T."/>
            <person name="Cohen L."/>
        </authorList>
    </citation>
    <scope>NUCLEOTIDE SEQUENCE</scope>
    <source>
        <strain evidence="7">PLY182g</strain>
    </source>
</reference>
<proteinExistence type="inferred from homology"/>
<evidence type="ECO:0000256" key="5">
    <source>
        <dbReference type="ARBA" id="ARBA00023136"/>
    </source>
</evidence>
<gene>
    <name evidence="7" type="ORF">CPEL01642_LOCUS10287</name>
    <name evidence="8" type="ORF">CPEL01642_LOCUS10288</name>
</gene>
<feature type="transmembrane region" description="Helical" evidence="6">
    <location>
        <begin position="290"/>
        <end position="310"/>
    </location>
</feature>
<feature type="signal peptide" evidence="6">
    <location>
        <begin position="1"/>
        <end position="21"/>
    </location>
</feature>